<dbReference type="InterPro" id="IPR013098">
    <property type="entry name" value="Ig_I-set"/>
</dbReference>
<dbReference type="SUPFAM" id="SSF48726">
    <property type="entry name" value="Immunoglobulin"/>
    <property type="match status" value="7"/>
</dbReference>
<evidence type="ECO:0000256" key="4">
    <source>
        <dbReference type="ARBA" id="ARBA00022737"/>
    </source>
</evidence>
<dbReference type="Pfam" id="PF07679">
    <property type="entry name" value="I-set"/>
    <property type="match status" value="1"/>
</dbReference>
<dbReference type="PROSITE" id="PS51132">
    <property type="entry name" value="OLF"/>
    <property type="match status" value="1"/>
</dbReference>
<feature type="domain" description="Ig-like" evidence="13">
    <location>
        <begin position="1722"/>
        <end position="1817"/>
    </location>
</feature>
<dbReference type="GO" id="GO:0005886">
    <property type="term" value="C:plasma membrane"/>
    <property type="evidence" value="ECO:0007669"/>
    <property type="project" value="UniProtKB-SubCell"/>
</dbReference>
<dbReference type="SMART" id="SM00409">
    <property type="entry name" value="IG"/>
    <property type="match status" value="6"/>
</dbReference>
<evidence type="ECO:0000256" key="3">
    <source>
        <dbReference type="ARBA" id="ARBA00022729"/>
    </source>
</evidence>
<evidence type="ECO:0000256" key="1">
    <source>
        <dbReference type="ARBA" id="ARBA00004236"/>
    </source>
</evidence>
<organism evidence="15 16">
    <name type="scientific">Tigriopus californicus</name>
    <name type="common">Marine copepod</name>
    <dbReference type="NCBI Taxonomy" id="6832"/>
    <lineage>
        <taxon>Eukaryota</taxon>
        <taxon>Metazoa</taxon>
        <taxon>Ecdysozoa</taxon>
        <taxon>Arthropoda</taxon>
        <taxon>Crustacea</taxon>
        <taxon>Multicrustacea</taxon>
        <taxon>Hexanauplia</taxon>
        <taxon>Copepoda</taxon>
        <taxon>Harpacticoida</taxon>
        <taxon>Harpacticidae</taxon>
        <taxon>Tigriopus</taxon>
    </lineage>
</organism>
<comment type="caution">
    <text evidence="15">The sequence shown here is derived from an EMBL/GenBank/DDBJ whole genome shotgun (WGS) entry which is preliminary data.</text>
</comment>
<reference evidence="15 16" key="1">
    <citation type="journal article" date="2018" name="Nat. Ecol. Evol.">
        <title>Genomic signatures of mitonuclear coevolution across populations of Tigriopus californicus.</title>
        <authorList>
            <person name="Barreto F.S."/>
            <person name="Watson E.T."/>
            <person name="Lima T.G."/>
            <person name="Willett C.S."/>
            <person name="Edmands S."/>
            <person name="Li W."/>
            <person name="Burton R.S."/>
        </authorList>
    </citation>
    <scope>NUCLEOTIDE SEQUENCE [LARGE SCALE GENOMIC DNA]</scope>
    <source>
        <strain evidence="15 16">San Diego</strain>
    </source>
</reference>
<keyword evidence="8" id="KW-0325">Glycoprotein</keyword>
<feature type="domain" description="Ig-like" evidence="13">
    <location>
        <begin position="262"/>
        <end position="353"/>
    </location>
</feature>
<evidence type="ECO:0000313" key="16">
    <source>
        <dbReference type="Proteomes" id="UP000318571"/>
    </source>
</evidence>
<dbReference type="InterPro" id="IPR029021">
    <property type="entry name" value="Prot-tyrosine_phosphatase-like"/>
</dbReference>
<keyword evidence="7" id="KW-1015">Disulfide bond</keyword>
<evidence type="ECO:0000256" key="2">
    <source>
        <dbReference type="ARBA" id="ARBA00022475"/>
    </source>
</evidence>
<comment type="caution">
    <text evidence="10">Lacks conserved residue(s) required for the propagation of feature annotation.</text>
</comment>
<dbReference type="STRING" id="6832.A0A553NQ31"/>
<evidence type="ECO:0000256" key="5">
    <source>
        <dbReference type="ARBA" id="ARBA00022912"/>
    </source>
</evidence>
<dbReference type="SMART" id="SM00284">
    <property type="entry name" value="OLF"/>
    <property type="match status" value="1"/>
</dbReference>
<feature type="domain" description="Ig-like" evidence="13">
    <location>
        <begin position="1853"/>
        <end position="1944"/>
    </location>
</feature>
<feature type="domain" description="Ig-like" evidence="13">
    <location>
        <begin position="359"/>
        <end position="453"/>
    </location>
</feature>
<dbReference type="GO" id="GO:0043005">
    <property type="term" value="C:neuron projection"/>
    <property type="evidence" value="ECO:0007669"/>
    <property type="project" value="TreeGrafter"/>
</dbReference>
<dbReference type="Pfam" id="PF13927">
    <property type="entry name" value="Ig_3"/>
    <property type="match status" value="3"/>
</dbReference>
<dbReference type="PANTHER" id="PTHR12231:SF253">
    <property type="entry name" value="DPR-INTERACTING PROTEIN ETA, ISOFORM B-RELATED"/>
    <property type="match status" value="1"/>
</dbReference>
<keyword evidence="9" id="KW-0393">Immunoglobulin domain</keyword>
<keyword evidence="5" id="KW-0378">Hydrolase</keyword>
<evidence type="ECO:0000256" key="9">
    <source>
        <dbReference type="ARBA" id="ARBA00023319"/>
    </source>
</evidence>
<keyword evidence="5" id="KW-0904">Protein phosphatase</keyword>
<feature type="compositionally biased region" description="Low complexity" evidence="11">
    <location>
        <begin position="126"/>
        <end position="138"/>
    </location>
</feature>
<dbReference type="Pfam" id="PF02191">
    <property type="entry name" value="OLF"/>
    <property type="match status" value="1"/>
</dbReference>
<protein>
    <submittedName>
        <fullName evidence="15">Uncharacterized protein</fullName>
    </submittedName>
</protein>
<evidence type="ECO:0000259" key="14">
    <source>
        <dbReference type="PROSITE" id="PS51132"/>
    </source>
</evidence>
<evidence type="ECO:0000256" key="12">
    <source>
        <dbReference type="SAM" id="Phobius"/>
    </source>
</evidence>
<name>A0A553NQ31_TIGCA</name>
<dbReference type="SMART" id="SM01301">
    <property type="entry name" value="PTPlike_phytase"/>
    <property type="match status" value="1"/>
</dbReference>
<evidence type="ECO:0000256" key="7">
    <source>
        <dbReference type="ARBA" id="ARBA00023157"/>
    </source>
</evidence>
<feature type="domain" description="Olfactomedin-like" evidence="14">
    <location>
        <begin position="524"/>
        <end position="783"/>
    </location>
</feature>
<dbReference type="InterPro" id="IPR003599">
    <property type="entry name" value="Ig_sub"/>
</dbReference>
<keyword evidence="12" id="KW-1133">Transmembrane helix</keyword>
<dbReference type="EMBL" id="VCGU01000011">
    <property type="protein sequence ID" value="TRY67520.1"/>
    <property type="molecule type" value="Genomic_DNA"/>
</dbReference>
<feature type="compositionally biased region" description="Basic and acidic residues" evidence="11">
    <location>
        <begin position="1190"/>
        <end position="1199"/>
    </location>
</feature>
<dbReference type="InterPro" id="IPR007110">
    <property type="entry name" value="Ig-like_dom"/>
</dbReference>
<keyword evidence="2" id="KW-1003">Cell membrane</keyword>
<evidence type="ECO:0000313" key="15">
    <source>
        <dbReference type="EMBL" id="TRY67520.1"/>
    </source>
</evidence>
<keyword evidence="12" id="KW-0812">Transmembrane</keyword>
<feature type="transmembrane region" description="Helical" evidence="12">
    <location>
        <begin position="7"/>
        <end position="25"/>
    </location>
</feature>
<evidence type="ECO:0000256" key="8">
    <source>
        <dbReference type="ARBA" id="ARBA00023180"/>
    </source>
</evidence>
<dbReference type="SMART" id="SM00408">
    <property type="entry name" value="IGc2"/>
    <property type="match status" value="5"/>
</dbReference>
<sequence length="2025" mass="225820">MGSTSNLYMWLHIGLLYVLFGYNFLTQLNSVPAQNEHVREKRSNYEKANVEFIHPKLRDEIQARTPEDPNNPWVWLTSYSRIPVEAIQDFCSATKEYCPPGNPGKKGDSGTSGLPGIKGKRGRPGRVGSKGIQGHQGPIGPPGPRGPKGDRGTSGSEGLDGRDGLPGEPGLDGIPGRNGLDGIPGVDGIPGLPGSSGIPGKHGSDGVKGDKGEKGDEGHRGERGLPGPRGRKGDAGENGRAGIPGIGVWTVEGKNVSEILIPPVISGADGNHEENIIVKEGDHLKLICLGSGVPKPIVSWQRLDGNAFPDGAWKRSVAPGAILNITQVNREHMGKYVCTANNGIPPAAEKTFNLEVHFPPLIQIHRQMIGAYNGSKAVIECDIEAFPSAVNYWERYDGRLIQQNDDKYSLTSMENDIYKTRTALVIQMTSMEDFGVYYCISKNEKGITKGGITIFERDPNSALPPPMIGGSRPTVIGEQPPPLAGLEDLCPPPPKCQNCQAFRCEGSARMYGLNVLPYDTVFPECMIETIGKPVFHRYTPDLYGSWLMEAFVWDQDDKSKVWTTDSQHSQTLLEYNNKTMFRMNTPSKNLTLPLPFTGNNHVVYNGSFFYFHLESESIIKYDLKTRFSKRLKIPRNRVVVANGGDLLTQLYNPKQVGSYFDFSTDENGLWGMFGLALDNNTVVMKIDPMSLEISYMWNISLNHNQVSEMFVVCGVLYGIDSVYERTTRIRFALDLYKNKLIDIELPFTNPFGFSTMIGYNPRIQSMVTCDGGNQLTYPIKYHDIGYGEESEEVVVTKTGFELEETKEPGLDIIGSQNIARLSVQIAWIRESSKTVLALHGVLVSQSNKYIIIDKAGGAYDLKLLNVTFEDEGMYICQVNFVPMENKIISLIVVMSPQFLANTTSSSSITVKEGESLNLTCSVVGKPEPKVSWRTPDGRFASNNSSTFYVKRAKKSHHGKYSCIAKNGYAPSISKTFHVVVEHAPMIKVYSSSNSSAICIGCKVEAEPWPSEFYLTEQGLVIARQIAPGQDLLTCNVGYSRSDRQFTCQVTNTIGMTVKTILLQGQEESKFRKGALKLSTRPLPVYPTRKASTQPQRYRQMTTTNAPERDYPNYLSNAFRIRSPEFLILISITLLDDALTVYISRRFLGFPPDPNVLLLRRSHSIPRTNRSSTMGESDKKEDPAPAADAKAPADKSAAKADGVIDKNPEVWKAVAMADHFEKIQKLPEKLEGVPNFRRVPGYKVYCCGQPTKDGFKKALEKVCGDKYPKTGPIIWINMRQEPIVYVNGNPVCARPPNKIGEYAELGDVTRAQAKADEEEFLKVLESRSKNAGGKLKVVDVTKVEKEVEVKELTTLHTIIEDLKATYPGLTHNRIPVCNSSSPNEEDFDTLCNAILGTNVNAPVIVNCQVGLSRSTTGCVCACLFREFQLSASYEGLIETVPGVNLQLLRMDNYTIDKSKDTLFRGEFQVVKELIAAFPDGDASKRECDKVIDKNGPAPKGTGIKQLRENIAESKLSYEIMDDAAQAFLKTKIMDNIQKYFYLICFTGYLREQSKIAVNGISEEEKKAFSLTGGKVSTPTENLKLTRTFQDWMTEHSNFRDICSEGKGKLQWERDIPQDALDNLQNLAQSDFHKNLGKIIHDIYLTGHNLFKDMPQGDHKKRAKYRFASKTLMRILPDGIKNEVEELIAKETMTLDLYEILGQCTWNQSKSFLNSTDFVDCEMPIIMGDINNVTVPEGKECSFTCIVKNLGGYKVAWLRYDKKALLAIHDHVIASKGKIHVTHNDKDTWTLTIRHVNLQDAGFYMCQVNSKPMLSKTLVIYNVTRYDMGYYMCIAKNGVPPARSKSIRVHVSFRPEVHIPNQVIGSPLRTNITLRCDVSAFPKPIMYWSDERGNIHVSNTKYIVEEIFHETFKASISMTILNVGKSDYQTYQCVAKNTMGENQELIKLYEIHRPYEESTSKPMITTTPEQEADQDTFFTTQMWTRPGHLPEQKQPSPHLSNSSHIIYEALANLKTALAVFLVRLLIL</sequence>
<feature type="domain" description="Ig-like" evidence="13">
    <location>
        <begin position="822"/>
        <end position="889"/>
    </location>
</feature>
<feature type="region of interest" description="Disordered" evidence="11">
    <location>
        <begin position="1166"/>
        <end position="1199"/>
    </location>
</feature>
<dbReference type="SUPFAM" id="SSF52799">
    <property type="entry name" value="(Phosphotyrosine protein) phosphatases II"/>
    <property type="match status" value="1"/>
</dbReference>
<feature type="compositionally biased region" description="Basic and acidic residues" evidence="11">
    <location>
        <begin position="202"/>
        <end position="223"/>
    </location>
</feature>
<accession>A0A553NQ31</accession>
<dbReference type="Proteomes" id="UP000318571">
    <property type="component" value="Chromosome 4"/>
</dbReference>
<dbReference type="PANTHER" id="PTHR12231">
    <property type="entry name" value="CTX-RELATED TYPE I TRANSMEMBRANE PROTEIN"/>
    <property type="match status" value="1"/>
</dbReference>
<keyword evidence="6 12" id="KW-0472">Membrane</keyword>
<dbReference type="InterPro" id="IPR008160">
    <property type="entry name" value="Collagen"/>
</dbReference>
<dbReference type="Pfam" id="PF14566">
    <property type="entry name" value="PTPlike_phytase"/>
    <property type="match status" value="1"/>
</dbReference>
<dbReference type="InterPro" id="IPR003598">
    <property type="entry name" value="Ig_sub2"/>
</dbReference>
<dbReference type="GO" id="GO:0004721">
    <property type="term" value="F:phosphoprotein phosphatase activity"/>
    <property type="evidence" value="ECO:0007669"/>
    <property type="project" value="UniProtKB-KW"/>
</dbReference>
<evidence type="ECO:0000259" key="13">
    <source>
        <dbReference type="PROSITE" id="PS50835"/>
    </source>
</evidence>
<keyword evidence="16" id="KW-1185">Reference proteome</keyword>
<comment type="subcellular location">
    <subcellularLocation>
        <location evidence="1">Cell membrane</location>
    </subcellularLocation>
</comment>
<keyword evidence="4" id="KW-0677">Repeat</keyword>
<evidence type="ECO:0000256" key="11">
    <source>
        <dbReference type="SAM" id="MobiDB-lite"/>
    </source>
</evidence>
<dbReference type="InterPro" id="IPR013783">
    <property type="entry name" value="Ig-like_fold"/>
</dbReference>
<evidence type="ECO:0000256" key="10">
    <source>
        <dbReference type="PROSITE-ProRule" id="PRU00446"/>
    </source>
</evidence>
<feature type="compositionally biased region" description="Low complexity" evidence="11">
    <location>
        <begin position="189"/>
        <end position="199"/>
    </location>
</feature>
<dbReference type="FunFam" id="2.60.40.10:FF:000328">
    <property type="entry name" value="CLUMA_CG000981, isoform A"/>
    <property type="match status" value="1"/>
</dbReference>
<dbReference type="InterPro" id="IPR051170">
    <property type="entry name" value="Neural/epithelial_adhesion"/>
</dbReference>
<dbReference type="PROSITE" id="PS50835">
    <property type="entry name" value="IG_LIKE"/>
    <property type="match status" value="6"/>
</dbReference>
<keyword evidence="3" id="KW-0732">Signal</keyword>
<dbReference type="Gene3D" id="3.90.190.10">
    <property type="entry name" value="Protein tyrosine phosphatase superfamily"/>
    <property type="match status" value="1"/>
</dbReference>
<feature type="domain" description="Ig-like" evidence="13">
    <location>
        <begin position="896"/>
        <end position="973"/>
    </location>
</feature>
<proteinExistence type="predicted"/>
<feature type="region of interest" description="Disordered" evidence="11">
    <location>
        <begin position="100"/>
        <end position="239"/>
    </location>
</feature>
<dbReference type="Gene3D" id="2.60.40.10">
    <property type="entry name" value="Immunoglobulins"/>
    <property type="match status" value="7"/>
</dbReference>
<gene>
    <name evidence="15" type="ORF">TCAL_04365</name>
</gene>
<dbReference type="InterPro" id="IPR003112">
    <property type="entry name" value="Olfac-like_dom"/>
</dbReference>
<evidence type="ECO:0000256" key="6">
    <source>
        <dbReference type="ARBA" id="ARBA00023136"/>
    </source>
</evidence>
<dbReference type="InterPro" id="IPR036179">
    <property type="entry name" value="Ig-like_dom_sf"/>
</dbReference>
<dbReference type="Pfam" id="PF01391">
    <property type="entry name" value="Collagen"/>
    <property type="match status" value="2"/>
</dbReference>